<comment type="caution">
    <text evidence="2">The sequence shown here is derived from an EMBL/GenBank/DDBJ whole genome shotgun (WGS) entry which is preliminary data.</text>
</comment>
<protein>
    <submittedName>
        <fullName evidence="2">Uncharacterized protein</fullName>
    </submittedName>
</protein>
<feature type="compositionally biased region" description="Low complexity" evidence="1">
    <location>
        <begin position="18"/>
        <end position="31"/>
    </location>
</feature>
<accession>A0ABN9QJS1</accession>
<gene>
    <name evidence="2" type="ORF">PCOR1329_LOCUS11969</name>
</gene>
<feature type="compositionally biased region" description="Low complexity" evidence="1">
    <location>
        <begin position="43"/>
        <end position="58"/>
    </location>
</feature>
<dbReference type="EMBL" id="CAUYUJ010003467">
    <property type="protein sequence ID" value="CAK0805473.1"/>
    <property type="molecule type" value="Genomic_DNA"/>
</dbReference>
<feature type="compositionally biased region" description="Low complexity" evidence="1">
    <location>
        <begin position="117"/>
        <end position="131"/>
    </location>
</feature>
<feature type="region of interest" description="Disordered" evidence="1">
    <location>
        <begin position="1"/>
        <end position="94"/>
    </location>
</feature>
<proteinExistence type="predicted"/>
<sequence>MASLAGDNLPAVREQRPRPALAWAASSAAPTPRQPSTSRMVRGRPNLIRRPLGLRLPGVSATWTDGDLPYMRRPATGQETLPEHRPGNGTSVHPTAEMYTAPELLGVELASREAMNDPPSDTSRTPTSPRSPWSPPVK</sequence>
<dbReference type="Proteomes" id="UP001189429">
    <property type="component" value="Unassembled WGS sequence"/>
</dbReference>
<evidence type="ECO:0000256" key="1">
    <source>
        <dbReference type="SAM" id="MobiDB-lite"/>
    </source>
</evidence>
<keyword evidence="3" id="KW-1185">Reference proteome</keyword>
<name>A0ABN9QJS1_9DINO</name>
<reference evidence="2" key="1">
    <citation type="submission" date="2023-10" db="EMBL/GenBank/DDBJ databases">
        <authorList>
            <person name="Chen Y."/>
            <person name="Shah S."/>
            <person name="Dougan E. K."/>
            <person name="Thang M."/>
            <person name="Chan C."/>
        </authorList>
    </citation>
    <scope>NUCLEOTIDE SEQUENCE [LARGE SCALE GENOMIC DNA]</scope>
</reference>
<evidence type="ECO:0000313" key="3">
    <source>
        <dbReference type="Proteomes" id="UP001189429"/>
    </source>
</evidence>
<evidence type="ECO:0000313" key="2">
    <source>
        <dbReference type="EMBL" id="CAK0805473.1"/>
    </source>
</evidence>
<organism evidence="2 3">
    <name type="scientific">Prorocentrum cordatum</name>
    <dbReference type="NCBI Taxonomy" id="2364126"/>
    <lineage>
        <taxon>Eukaryota</taxon>
        <taxon>Sar</taxon>
        <taxon>Alveolata</taxon>
        <taxon>Dinophyceae</taxon>
        <taxon>Prorocentrales</taxon>
        <taxon>Prorocentraceae</taxon>
        <taxon>Prorocentrum</taxon>
    </lineage>
</organism>
<feature type="region of interest" description="Disordered" evidence="1">
    <location>
        <begin position="109"/>
        <end position="138"/>
    </location>
</feature>